<keyword evidence="1" id="KW-0732">Signal</keyword>
<evidence type="ECO:0000313" key="3">
    <source>
        <dbReference type="EMBL" id="SFR82356.1"/>
    </source>
</evidence>
<dbReference type="Pfam" id="PF04187">
    <property type="entry name" value="Cofac_haem_bdg"/>
    <property type="match status" value="1"/>
</dbReference>
<sequence length="332" mass="37031">MAMKPIASLLVALPLLLGCATPQQPRQEIPVTLYDAAVFSADSGKGVTISQLAHQLSEMDVIVVGEHHGHQASHLLQARLQAALYSRNPEQALALEPFDLDHQREVDQYLEGRLGEEELIEDAGAWRNYRASYRPLMEFARWHQLPVVAANAPDEVVRCVGRKGPGYLDGLPSSVRNRLPAQPFREAPGYRQKFLEVMGSNGHGSHTQANRQRLENSYQAQLLRDNTMADRVLVTLAQDPGHQVLVITGTFHSEERMGLVGVLEQRRPDLTIAVISPVILEQPGATPLPAEHAEKGDYLYFVQPLPEEYRDEQRGKAALMEQFSQARKLDCQ</sequence>
<evidence type="ECO:0000313" key="4">
    <source>
        <dbReference type="Proteomes" id="UP000198644"/>
    </source>
</evidence>
<proteinExistence type="predicted"/>
<name>A0A1I6JTS2_9GAMM</name>
<feature type="signal peptide" evidence="1">
    <location>
        <begin position="1"/>
        <end position="20"/>
    </location>
</feature>
<dbReference type="AlphaFoldDB" id="A0A1I6JTS2"/>
<dbReference type="CDD" id="cd14727">
    <property type="entry name" value="ChanN-like"/>
    <property type="match status" value="1"/>
</dbReference>
<organism evidence="3 4">
    <name type="scientific">Marinobacter daqiaonensis</name>
    <dbReference type="NCBI Taxonomy" id="650891"/>
    <lineage>
        <taxon>Bacteria</taxon>
        <taxon>Pseudomonadati</taxon>
        <taxon>Pseudomonadota</taxon>
        <taxon>Gammaproteobacteria</taxon>
        <taxon>Pseudomonadales</taxon>
        <taxon>Marinobacteraceae</taxon>
        <taxon>Marinobacter</taxon>
    </lineage>
</organism>
<reference evidence="3 4" key="1">
    <citation type="submission" date="2016-10" db="EMBL/GenBank/DDBJ databases">
        <authorList>
            <person name="de Groot N.N."/>
        </authorList>
    </citation>
    <scope>NUCLEOTIDE SEQUENCE [LARGE SCALE GENOMIC DNA]</scope>
    <source>
        <strain evidence="3 4">CGMCC 1.9167</strain>
    </source>
</reference>
<protein>
    <submittedName>
        <fullName evidence="3">Uncharacterized iron-regulated protein</fullName>
    </submittedName>
</protein>
<keyword evidence="4" id="KW-1185">Reference proteome</keyword>
<dbReference type="STRING" id="650891.SAMN05216203_3290"/>
<evidence type="ECO:0000259" key="2">
    <source>
        <dbReference type="Pfam" id="PF04187"/>
    </source>
</evidence>
<accession>A0A1I6JTS2</accession>
<dbReference type="Proteomes" id="UP000198644">
    <property type="component" value="Unassembled WGS sequence"/>
</dbReference>
<dbReference type="Gene3D" id="3.40.50.11550">
    <property type="match status" value="1"/>
</dbReference>
<dbReference type="InterPro" id="IPR007314">
    <property type="entry name" value="Cofac_haem-bd_dom"/>
</dbReference>
<dbReference type="EMBL" id="FOYW01000003">
    <property type="protein sequence ID" value="SFR82356.1"/>
    <property type="molecule type" value="Genomic_DNA"/>
</dbReference>
<gene>
    <name evidence="3" type="ORF">SAMN05216203_3290</name>
</gene>
<dbReference type="RefSeq" id="WP_227662782.1">
    <property type="nucleotide sequence ID" value="NZ_FOYW01000003.1"/>
</dbReference>
<feature type="domain" description="Haem-binding uptake Tiki superfamily ChaN" evidence="2">
    <location>
        <begin position="52"/>
        <end position="260"/>
    </location>
</feature>
<feature type="chain" id="PRO_5011596020" evidence="1">
    <location>
        <begin position="21"/>
        <end position="332"/>
    </location>
</feature>
<dbReference type="SUPFAM" id="SSF159501">
    <property type="entry name" value="EreA/ChaN-like"/>
    <property type="match status" value="1"/>
</dbReference>
<dbReference type="PROSITE" id="PS51257">
    <property type="entry name" value="PROKAR_LIPOPROTEIN"/>
    <property type="match status" value="1"/>
</dbReference>
<evidence type="ECO:0000256" key="1">
    <source>
        <dbReference type="SAM" id="SignalP"/>
    </source>
</evidence>